<dbReference type="EMBL" id="VXIV02001577">
    <property type="protein sequence ID" value="KAF6031692.1"/>
    <property type="molecule type" value="Genomic_DNA"/>
</dbReference>
<gene>
    <name evidence="3" type="ORF">EB796_009986</name>
</gene>
<comment type="caution">
    <text evidence="3">The sequence shown here is derived from an EMBL/GenBank/DDBJ whole genome shotgun (WGS) entry which is preliminary data.</text>
</comment>
<protein>
    <submittedName>
        <fullName evidence="3">MECP2</fullName>
    </submittedName>
</protein>
<reference evidence="3" key="1">
    <citation type="submission" date="2020-06" db="EMBL/GenBank/DDBJ databases">
        <title>Draft genome of Bugula neritina, a colonial animal packing powerful symbionts and potential medicines.</title>
        <authorList>
            <person name="Rayko M."/>
        </authorList>
    </citation>
    <scope>NUCLEOTIDE SEQUENCE [LARGE SCALE GENOMIC DNA]</scope>
    <source>
        <strain evidence="3">Kwan_BN1</strain>
    </source>
</reference>
<accession>A0A7J7JZ80</accession>
<feature type="compositionally biased region" description="Basic residues" evidence="1">
    <location>
        <begin position="78"/>
        <end position="92"/>
    </location>
</feature>
<dbReference type="Gene3D" id="3.30.890.10">
    <property type="entry name" value="Methyl-cpg-binding Protein 2, Chain A"/>
    <property type="match status" value="1"/>
</dbReference>
<dbReference type="AlphaFoldDB" id="A0A7J7JZ80"/>
<dbReference type="SUPFAM" id="SSF54171">
    <property type="entry name" value="DNA-binding domain"/>
    <property type="match status" value="1"/>
</dbReference>
<feature type="compositionally biased region" description="Polar residues" evidence="1">
    <location>
        <begin position="93"/>
        <end position="107"/>
    </location>
</feature>
<evidence type="ECO:0000259" key="2">
    <source>
        <dbReference type="PROSITE" id="PS50982"/>
    </source>
</evidence>
<feature type="domain" description="MBD" evidence="2">
    <location>
        <begin position="1"/>
        <end position="49"/>
    </location>
</feature>
<evidence type="ECO:0000313" key="3">
    <source>
        <dbReference type="EMBL" id="KAF6031692.1"/>
    </source>
</evidence>
<dbReference type="PROSITE" id="PS50982">
    <property type="entry name" value="MBD"/>
    <property type="match status" value="1"/>
</dbReference>
<feature type="compositionally biased region" description="Basic residues" evidence="1">
    <location>
        <begin position="115"/>
        <end position="125"/>
    </location>
</feature>
<feature type="compositionally biased region" description="Polar residues" evidence="1">
    <location>
        <begin position="137"/>
        <end position="153"/>
    </location>
</feature>
<sequence length="185" mass="20865">MGASAGKYDVYIYSPDGKKFRSKTDLLLHIRKGDLDLNIEDFDFTVRGRGNTPAKKTGQKSKDCSKPKPPKIVIPKVKSTKAKKPKVAKRIRNQTNNLSSPQSQTPASKLIVKFNFRRPTPRQNRKTNLTKLKASRQDSQTSQESELSVNNTFEYHEELSNGETRLTNGLDMEELQMLHGSSEAN</sequence>
<dbReference type="GO" id="GO:0003677">
    <property type="term" value="F:DNA binding"/>
    <property type="evidence" value="ECO:0007669"/>
    <property type="project" value="InterPro"/>
</dbReference>
<dbReference type="InterPro" id="IPR001739">
    <property type="entry name" value="Methyl_CpG_DNA-bd"/>
</dbReference>
<organism evidence="3 4">
    <name type="scientific">Bugula neritina</name>
    <name type="common">Brown bryozoan</name>
    <name type="synonym">Sertularia neritina</name>
    <dbReference type="NCBI Taxonomy" id="10212"/>
    <lineage>
        <taxon>Eukaryota</taxon>
        <taxon>Metazoa</taxon>
        <taxon>Spiralia</taxon>
        <taxon>Lophotrochozoa</taxon>
        <taxon>Bryozoa</taxon>
        <taxon>Gymnolaemata</taxon>
        <taxon>Cheilostomatida</taxon>
        <taxon>Flustrina</taxon>
        <taxon>Buguloidea</taxon>
        <taxon>Bugulidae</taxon>
        <taxon>Bugula</taxon>
    </lineage>
</organism>
<proteinExistence type="predicted"/>
<dbReference type="Pfam" id="PF01429">
    <property type="entry name" value="MBD"/>
    <property type="match status" value="1"/>
</dbReference>
<name>A0A7J7JZ80_BUGNE</name>
<feature type="region of interest" description="Disordered" evidence="1">
    <location>
        <begin position="46"/>
        <end position="185"/>
    </location>
</feature>
<evidence type="ECO:0000256" key="1">
    <source>
        <dbReference type="SAM" id="MobiDB-lite"/>
    </source>
</evidence>
<dbReference type="Proteomes" id="UP000593567">
    <property type="component" value="Unassembled WGS sequence"/>
</dbReference>
<dbReference type="InterPro" id="IPR016177">
    <property type="entry name" value="DNA-bd_dom_sf"/>
</dbReference>
<dbReference type="OrthoDB" id="10265068at2759"/>
<evidence type="ECO:0000313" key="4">
    <source>
        <dbReference type="Proteomes" id="UP000593567"/>
    </source>
</evidence>
<keyword evidence="4" id="KW-1185">Reference proteome</keyword>